<sequence>YGYYYLISGTKNYLTEFWEKFMSRIENQLNENKTPTILVVDDNQQNLELLQAYLEDIDCRTIPAGDGPEALEIVSQNRPDLILLDVMMPNMSGFEVCKRIKTDPKTENIPVIMVTALNEFGDIERSIDSGTDDFLSKPVNKLELLTRVKTMLKLKHLSDKLERTLAYLREIEK</sequence>
<dbReference type="GO" id="GO:0000160">
    <property type="term" value="P:phosphorelay signal transduction system"/>
    <property type="evidence" value="ECO:0007669"/>
    <property type="project" value="InterPro"/>
</dbReference>
<proteinExistence type="predicted"/>
<dbReference type="FunFam" id="3.40.50.2300:FF:000444">
    <property type="entry name" value="Sensory transduction histidine kinase"/>
    <property type="match status" value="1"/>
</dbReference>
<dbReference type="SMART" id="SM00448">
    <property type="entry name" value="REC"/>
    <property type="match status" value="1"/>
</dbReference>
<dbReference type="PROSITE" id="PS50110">
    <property type="entry name" value="RESPONSE_REGULATORY"/>
    <property type="match status" value="1"/>
</dbReference>
<feature type="non-terminal residue" evidence="3">
    <location>
        <position position="1"/>
    </location>
</feature>
<accession>X0XW21</accession>
<dbReference type="PANTHER" id="PTHR44591:SF3">
    <property type="entry name" value="RESPONSE REGULATORY DOMAIN-CONTAINING PROTEIN"/>
    <property type="match status" value="1"/>
</dbReference>
<evidence type="ECO:0000259" key="2">
    <source>
        <dbReference type="PROSITE" id="PS50110"/>
    </source>
</evidence>
<reference evidence="3" key="1">
    <citation type="journal article" date="2014" name="Front. Microbiol.">
        <title>High frequency of phylogenetically diverse reductive dehalogenase-homologous genes in deep subseafloor sedimentary metagenomes.</title>
        <authorList>
            <person name="Kawai M."/>
            <person name="Futagami T."/>
            <person name="Toyoda A."/>
            <person name="Takaki Y."/>
            <person name="Nishi S."/>
            <person name="Hori S."/>
            <person name="Arai W."/>
            <person name="Tsubouchi T."/>
            <person name="Morono Y."/>
            <person name="Uchiyama I."/>
            <person name="Ito T."/>
            <person name="Fujiyama A."/>
            <person name="Inagaki F."/>
            <person name="Takami H."/>
        </authorList>
    </citation>
    <scope>NUCLEOTIDE SEQUENCE</scope>
    <source>
        <strain evidence="3">Expedition CK06-06</strain>
    </source>
</reference>
<protein>
    <recommendedName>
        <fullName evidence="2">Response regulatory domain-containing protein</fullName>
    </recommendedName>
</protein>
<gene>
    <name evidence="3" type="ORF">S01H1_80419</name>
</gene>
<feature type="domain" description="Response regulatory" evidence="2">
    <location>
        <begin position="36"/>
        <end position="152"/>
    </location>
</feature>
<comment type="caution">
    <text evidence="3">The sequence shown here is derived from an EMBL/GenBank/DDBJ whole genome shotgun (WGS) entry which is preliminary data.</text>
</comment>
<dbReference type="InterPro" id="IPR001789">
    <property type="entry name" value="Sig_transdc_resp-reg_receiver"/>
</dbReference>
<organism evidence="3">
    <name type="scientific">marine sediment metagenome</name>
    <dbReference type="NCBI Taxonomy" id="412755"/>
    <lineage>
        <taxon>unclassified sequences</taxon>
        <taxon>metagenomes</taxon>
        <taxon>ecological metagenomes</taxon>
    </lineage>
</organism>
<dbReference type="InterPro" id="IPR011006">
    <property type="entry name" value="CheY-like_superfamily"/>
</dbReference>
<dbReference type="SUPFAM" id="SSF52172">
    <property type="entry name" value="CheY-like"/>
    <property type="match status" value="1"/>
</dbReference>
<dbReference type="EMBL" id="BARS01054305">
    <property type="protein sequence ID" value="GAG47560.1"/>
    <property type="molecule type" value="Genomic_DNA"/>
</dbReference>
<dbReference type="AlphaFoldDB" id="X0XW21"/>
<evidence type="ECO:0000313" key="3">
    <source>
        <dbReference type="EMBL" id="GAG47560.1"/>
    </source>
</evidence>
<keyword evidence="1" id="KW-0597">Phosphoprotein</keyword>
<dbReference type="InterPro" id="IPR050595">
    <property type="entry name" value="Bact_response_regulator"/>
</dbReference>
<evidence type="ECO:0000256" key="1">
    <source>
        <dbReference type="ARBA" id="ARBA00022553"/>
    </source>
</evidence>
<dbReference type="Gene3D" id="3.40.50.2300">
    <property type="match status" value="1"/>
</dbReference>
<name>X0XW21_9ZZZZ</name>
<dbReference type="Pfam" id="PF00072">
    <property type="entry name" value="Response_reg"/>
    <property type="match status" value="1"/>
</dbReference>
<dbReference type="CDD" id="cd17538">
    <property type="entry name" value="REC_D1_PleD-like"/>
    <property type="match status" value="1"/>
</dbReference>
<dbReference type="PANTHER" id="PTHR44591">
    <property type="entry name" value="STRESS RESPONSE REGULATOR PROTEIN 1"/>
    <property type="match status" value="1"/>
</dbReference>